<evidence type="ECO:0000313" key="3">
    <source>
        <dbReference type="Proteomes" id="UP000789901"/>
    </source>
</evidence>
<evidence type="ECO:0000256" key="1">
    <source>
        <dbReference type="SAM" id="MobiDB-lite"/>
    </source>
</evidence>
<evidence type="ECO:0000313" key="2">
    <source>
        <dbReference type="EMBL" id="CAG8853330.1"/>
    </source>
</evidence>
<feature type="compositionally biased region" description="Low complexity" evidence="1">
    <location>
        <begin position="1"/>
        <end position="23"/>
    </location>
</feature>
<name>A0ABN7XEZ1_GIGMA</name>
<protein>
    <submittedName>
        <fullName evidence="2">38599_t:CDS:1</fullName>
    </submittedName>
</protein>
<feature type="region of interest" description="Disordered" evidence="1">
    <location>
        <begin position="1"/>
        <end position="30"/>
    </location>
</feature>
<comment type="caution">
    <text evidence="2">The sequence shown here is derived from an EMBL/GenBank/DDBJ whole genome shotgun (WGS) entry which is preliminary data.</text>
</comment>
<keyword evidence="3" id="KW-1185">Reference proteome</keyword>
<reference evidence="2 3" key="1">
    <citation type="submission" date="2021-06" db="EMBL/GenBank/DDBJ databases">
        <authorList>
            <person name="Kallberg Y."/>
            <person name="Tangrot J."/>
            <person name="Rosling A."/>
        </authorList>
    </citation>
    <scope>NUCLEOTIDE SEQUENCE [LARGE SCALE GENOMIC DNA]</scope>
    <source>
        <strain evidence="2 3">120-4 pot B 10/14</strain>
    </source>
</reference>
<gene>
    <name evidence="2" type="ORF">GMARGA_LOCUS42151</name>
</gene>
<organism evidence="2 3">
    <name type="scientific">Gigaspora margarita</name>
    <dbReference type="NCBI Taxonomy" id="4874"/>
    <lineage>
        <taxon>Eukaryota</taxon>
        <taxon>Fungi</taxon>
        <taxon>Fungi incertae sedis</taxon>
        <taxon>Mucoromycota</taxon>
        <taxon>Glomeromycotina</taxon>
        <taxon>Glomeromycetes</taxon>
        <taxon>Diversisporales</taxon>
        <taxon>Gigasporaceae</taxon>
        <taxon>Gigaspora</taxon>
    </lineage>
</organism>
<sequence>MNSTQTTNDNTAPTNNNNTTSTSHQRKKPKMAAFFSYSRTENVAPDEFDRYCELPEVSLEEESCPLA</sequence>
<dbReference type="Proteomes" id="UP000789901">
    <property type="component" value="Unassembled WGS sequence"/>
</dbReference>
<dbReference type="EMBL" id="CAJVQB010122743">
    <property type="protein sequence ID" value="CAG8853330.1"/>
    <property type="molecule type" value="Genomic_DNA"/>
</dbReference>
<feature type="non-terminal residue" evidence="2">
    <location>
        <position position="67"/>
    </location>
</feature>
<accession>A0ABN7XEZ1</accession>
<proteinExistence type="predicted"/>